<evidence type="ECO:0000256" key="6">
    <source>
        <dbReference type="ARBA" id="ARBA00022777"/>
    </source>
</evidence>
<dbReference type="GO" id="GO:0046522">
    <property type="term" value="F:S-methyl-5-thioribose kinase activity"/>
    <property type="evidence" value="ECO:0007669"/>
    <property type="project" value="UniProtKB-EC"/>
</dbReference>
<dbReference type="GO" id="GO:0005524">
    <property type="term" value="F:ATP binding"/>
    <property type="evidence" value="ECO:0007669"/>
    <property type="project" value="UniProtKB-KW"/>
</dbReference>
<keyword evidence="7" id="KW-0067">ATP-binding</keyword>
<evidence type="ECO:0000313" key="10">
    <source>
        <dbReference type="Proteomes" id="UP001144256"/>
    </source>
</evidence>
<comment type="similarity">
    <text evidence="1">Belongs to the methylthioribose kinase family.</text>
</comment>
<dbReference type="EC" id="2.7.1.100" evidence="3"/>
<evidence type="ECO:0000259" key="8">
    <source>
        <dbReference type="Pfam" id="PF01636"/>
    </source>
</evidence>
<feature type="domain" description="Aminoglycoside phosphotransferase" evidence="8">
    <location>
        <begin position="224"/>
        <end position="278"/>
    </location>
</feature>
<gene>
    <name evidence="9" type="primary">mtrK</name>
    <name evidence="9" type="ORF">SH1V18_33560</name>
</gene>
<protein>
    <recommendedName>
        <fullName evidence="3">S-methyl-5-thioribose kinase</fullName>
        <ecNumber evidence="3">2.7.1.100</ecNumber>
    </recommendedName>
</protein>
<proteinExistence type="inferred from homology"/>
<dbReference type="PANTHER" id="PTHR34273">
    <property type="entry name" value="METHYLTHIORIBOSE KINASE"/>
    <property type="match status" value="1"/>
</dbReference>
<evidence type="ECO:0000256" key="3">
    <source>
        <dbReference type="ARBA" id="ARBA00012128"/>
    </source>
</evidence>
<comment type="caution">
    <text evidence="9">The sequence shown here is derived from an EMBL/GenBank/DDBJ whole genome shotgun (WGS) entry which is preliminary data.</text>
</comment>
<dbReference type="InterPro" id="IPR009212">
    <property type="entry name" value="Methylthioribose_kinase"/>
</dbReference>
<dbReference type="Gene3D" id="3.90.1200.10">
    <property type="match status" value="1"/>
</dbReference>
<dbReference type="NCBIfam" id="TIGR01767">
    <property type="entry name" value="MTRK"/>
    <property type="match status" value="1"/>
</dbReference>
<dbReference type="EMBL" id="BRLB01000012">
    <property type="protein sequence ID" value="GKX30876.1"/>
    <property type="molecule type" value="Genomic_DNA"/>
</dbReference>
<evidence type="ECO:0000256" key="4">
    <source>
        <dbReference type="ARBA" id="ARBA00022679"/>
    </source>
</evidence>
<dbReference type="PANTHER" id="PTHR34273:SF2">
    <property type="entry name" value="METHYLTHIORIBOSE KINASE"/>
    <property type="match status" value="1"/>
</dbReference>
<keyword evidence="10" id="KW-1185">Reference proteome</keyword>
<dbReference type="Gene3D" id="3.30.200.20">
    <property type="entry name" value="Phosphorylase Kinase, domain 1"/>
    <property type="match status" value="1"/>
</dbReference>
<evidence type="ECO:0000256" key="7">
    <source>
        <dbReference type="ARBA" id="ARBA00022840"/>
    </source>
</evidence>
<reference evidence="9" key="1">
    <citation type="submission" date="2022-06" db="EMBL/GenBank/DDBJ databases">
        <title>Vallitalea longa sp. nov., an anaerobic bacterium isolated from marine sediment.</title>
        <authorList>
            <person name="Hirano S."/>
            <person name="Terahara T."/>
            <person name="Mori K."/>
            <person name="Hamada M."/>
            <person name="Matsumoto R."/>
            <person name="Kobayashi T."/>
        </authorList>
    </citation>
    <scope>NUCLEOTIDE SEQUENCE</scope>
    <source>
        <strain evidence="9">SH18-1</strain>
    </source>
</reference>
<dbReference type="PIRSF" id="PIRSF031134">
    <property type="entry name" value="MTRK"/>
    <property type="match status" value="1"/>
</dbReference>
<keyword evidence="5" id="KW-0547">Nucleotide-binding</keyword>
<dbReference type="RefSeq" id="WP_281817419.1">
    <property type="nucleotide sequence ID" value="NZ_BRLB01000012.1"/>
</dbReference>
<accession>A0A9W5YDV9</accession>
<name>A0A9W5YDV9_9FIRM</name>
<comment type="subunit">
    <text evidence="2">Homodimer.</text>
</comment>
<evidence type="ECO:0000256" key="5">
    <source>
        <dbReference type="ARBA" id="ARBA00022741"/>
    </source>
</evidence>
<keyword evidence="4" id="KW-0808">Transferase</keyword>
<evidence type="ECO:0000256" key="1">
    <source>
        <dbReference type="ARBA" id="ARBA00010165"/>
    </source>
</evidence>
<sequence length="407" mass="47018">MSKFDKHFRMNEQDAIEYVLEKLDFFDDNAELQSKEIGDGNINYVFKVWDKNTNKSIIIKHADTVLRSSGRALDVNRNKIEAMVLMQQEKLAPNLVPKIYKYDSVMCILAMEDVSAYHNLRTELLKRNTFQTLAEDITTFLVNTLLPTTDLVMDSGEKKDQVKEYINKDLCKISEDLVFTEPYIDYKGRNIILKENFEFVKEVLYDDENLILEVGKLKNNFMNNAQALVHGDLHSGSIFANETGIKVLDPEFAFYGPMGYDVGNVIGNLFFAWAHAYVADVDKDEELNKKEFLDWLSRTIEEIVDLFIYKFNNLYKEIVTDEMAKKDYYRKWYLDSVLADSAGSAGLEIIRRVVGDSKVADVTTIEDIDKRVKAERLLINIGKEMIISRNNIKNGKDFIDILKKHLV</sequence>
<dbReference type="InterPro" id="IPR011009">
    <property type="entry name" value="Kinase-like_dom_sf"/>
</dbReference>
<keyword evidence="6 9" id="KW-0418">Kinase</keyword>
<evidence type="ECO:0000313" key="9">
    <source>
        <dbReference type="EMBL" id="GKX30876.1"/>
    </source>
</evidence>
<dbReference type="Pfam" id="PF01636">
    <property type="entry name" value="APH"/>
    <property type="match status" value="1"/>
</dbReference>
<organism evidence="9 10">
    <name type="scientific">Vallitalea longa</name>
    <dbReference type="NCBI Taxonomy" id="2936439"/>
    <lineage>
        <taxon>Bacteria</taxon>
        <taxon>Bacillati</taxon>
        <taxon>Bacillota</taxon>
        <taxon>Clostridia</taxon>
        <taxon>Lachnospirales</taxon>
        <taxon>Vallitaleaceae</taxon>
        <taxon>Vallitalea</taxon>
    </lineage>
</organism>
<dbReference type="GO" id="GO:0009086">
    <property type="term" value="P:methionine biosynthetic process"/>
    <property type="evidence" value="ECO:0007669"/>
    <property type="project" value="InterPro"/>
</dbReference>
<dbReference type="SUPFAM" id="SSF56112">
    <property type="entry name" value="Protein kinase-like (PK-like)"/>
    <property type="match status" value="1"/>
</dbReference>
<dbReference type="Proteomes" id="UP001144256">
    <property type="component" value="Unassembled WGS sequence"/>
</dbReference>
<dbReference type="InterPro" id="IPR002575">
    <property type="entry name" value="Aminoglycoside_PTrfase"/>
</dbReference>
<dbReference type="AlphaFoldDB" id="A0A9W5YDV9"/>
<evidence type="ECO:0000256" key="2">
    <source>
        <dbReference type="ARBA" id="ARBA00011738"/>
    </source>
</evidence>